<dbReference type="GO" id="GO:0016491">
    <property type="term" value="F:oxidoreductase activity"/>
    <property type="evidence" value="ECO:0007669"/>
    <property type="project" value="UniProtKB-KW"/>
</dbReference>
<dbReference type="SUPFAM" id="SSF89733">
    <property type="entry name" value="L-sulfolactate dehydrogenase-like"/>
    <property type="match status" value="1"/>
</dbReference>
<sequence>MSAPPPAGTRRVAAVDVHRQISEILRSWGLDEDAAAVTAEAMTHTDLSGIDSHGISMFVSYERLFHSGHLNPRARPTVLRESPVTALVDAQHGFGHPAAAEAMRIAIDKATRAGLGAVSVVNSHHFGAAGFYAAKAAAAGLLGLVTTSARTTAVVPTGGAEPRLSTNPLAFAAPARRHEPFLLDMATSTVAINKIKVYDLADRPLPQGWFVDPAGEPVTDAGTALRAAWEGLGGGLTPLGGPGTTGGGHKGYGLSLMVEILSSALSGGTASATREQGSPDNIGHFCLAIDPGAFRDAGDVLDSVDQIIDAQHATRTADGAEVLVAGEPESRARAERAAHGIPLPASLRTRLREICARTGAPYVLPEG</sequence>
<proteinExistence type="inferred from homology"/>
<reference evidence="3 4" key="1">
    <citation type="submission" date="2019-06" db="EMBL/GenBank/DDBJ databases">
        <title>Sequencing the genomes of 1000 actinobacteria strains.</title>
        <authorList>
            <person name="Klenk H.-P."/>
        </authorList>
    </citation>
    <scope>NUCLEOTIDE SEQUENCE [LARGE SCALE GENOMIC DNA]</scope>
    <source>
        <strain evidence="3 4">DSM 45301</strain>
    </source>
</reference>
<dbReference type="PANTHER" id="PTHR11091:SF0">
    <property type="entry name" value="MALATE DEHYDROGENASE"/>
    <property type="match status" value="1"/>
</dbReference>
<dbReference type="Gene3D" id="3.30.1370.60">
    <property type="entry name" value="Hypothetical oxidoreductase yiak, domain 2"/>
    <property type="match status" value="1"/>
</dbReference>
<comment type="similarity">
    <text evidence="1">Belongs to the LDH2/MDH2 oxidoreductase family.</text>
</comment>
<evidence type="ECO:0000313" key="4">
    <source>
        <dbReference type="Proteomes" id="UP000315677"/>
    </source>
</evidence>
<evidence type="ECO:0000256" key="2">
    <source>
        <dbReference type="ARBA" id="ARBA00023002"/>
    </source>
</evidence>
<keyword evidence="2" id="KW-0560">Oxidoreductase</keyword>
<dbReference type="InterPro" id="IPR043143">
    <property type="entry name" value="Mal/L-sulf/L-lact_DH-like_NADP"/>
</dbReference>
<evidence type="ECO:0000313" key="3">
    <source>
        <dbReference type="EMBL" id="TQM11874.1"/>
    </source>
</evidence>
<dbReference type="Gene3D" id="1.10.1530.10">
    <property type="match status" value="1"/>
</dbReference>
<dbReference type="EMBL" id="VFPA01000002">
    <property type="protein sequence ID" value="TQM11874.1"/>
    <property type="molecule type" value="Genomic_DNA"/>
</dbReference>
<dbReference type="Pfam" id="PF02615">
    <property type="entry name" value="Ldh_2"/>
    <property type="match status" value="1"/>
</dbReference>
<gene>
    <name evidence="3" type="ORF">FB558_4447</name>
</gene>
<organism evidence="3 4">
    <name type="scientific">Pseudonocardia kunmingensis</name>
    <dbReference type="NCBI Taxonomy" id="630975"/>
    <lineage>
        <taxon>Bacteria</taxon>
        <taxon>Bacillati</taxon>
        <taxon>Actinomycetota</taxon>
        <taxon>Actinomycetes</taxon>
        <taxon>Pseudonocardiales</taxon>
        <taxon>Pseudonocardiaceae</taxon>
        <taxon>Pseudonocardia</taxon>
    </lineage>
</organism>
<dbReference type="InterPro" id="IPR003767">
    <property type="entry name" value="Malate/L-lactate_DH-like"/>
</dbReference>
<comment type="caution">
    <text evidence="3">The sequence shown here is derived from an EMBL/GenBank/DDBJ whole genome shotgun (WGS) entry which is preliminary data.</text>
</comment>
<dbReference type="PANTHER" id="PTHR11091">
    <property type="entry name" value="OXIDOREDUCTASE-RELATED"/>
    <property type="match status" value="1"/>
</dbReference>
<dbReference type="Proteomes" id="UP000315677">
    <property type="component" value="Unassembled WGS sequence"/>
</dbReference>
<accession>A0A543DRE6</accession>
<dbReference type="InterPro" id="IPR043144">
    <property type="entry name" value="Mal/L-sulf/L-lact_DH-like_ah"/>
</dbReference>
<protein>
    <submittedName>
        <fullName evidence="3">LDH2 family malate/lactate/ureidoglycolate dehydrogenase</fullName>
    </submittedName>
</protein>
<dbReference type="OrthoDB" id="924592at2"/>
<dbReference type="AlphaFoldDB" id="A0A543DRE6"/>
<name>A0A543DRE6_9PSEU</name>
<dbReference type="InterPro" id="IPR036111">
    <property type="entry name" value="Mal/L-sulfo/L-lacto_DH-like_sf"/>
</dbReference>
<evidence type="ECO:0000256" key="1">
    <source>
        <dbReference type="ARBA" id="ARBA00006056"/>
    </source>
</evidence>
<dbReference type="RefSeq" id="WP_142056295.1">
    <property type="nucleotide sequence ID" value="NZ_VFPA01000002.1"/>
</dbReference>
<keyword evidence="4" id="KW-1185">Reference proteome</keyword>